<name>A0A395LT05_9SPHN</name>
<proteinExistence type="predicted"/>
<dbReference type="AlphaFoldDB" id="A0A395LT05"/>
<dbReference type="EMBL" id="QRBB01000001">
    <property type="protein sequence ID" value="RDS77670.1"/>
    <property type="molecule type" value="Genomic_DNA"/>
</dbReference>
<evidence type="ECO:0000313" key="2">
    <source>
        <dbReference type="Proteomes" id="UP000254101"/>
    </source>
</evidence>
<comment type="caution">
    <text evidence="1">The sequence shown here is derived from an EMBL/GenBank/DDBJ whole genome shotgun (WGS) entry which is preliminary data.</text>
</comment>
<accession>A0A395LT05</accession>
<dbReference type="OrthoDB" id="5918636at2"/>
<dbReference type="RefSeq" id="WP_147291002.1">
    <property type="nucleotide sequence ID" value="NZ_JACHWW010000001.1"/>
</dbReference>
<keyword evidence="2" id="KW-1185">Reference proteome</keyword>
<dbReference type="InterPro" id="IPR025332">
    <property type="entry name" value="DUF4238"/>
</dbReference>
<reference evidence="1 2" key="1">
    <citation type="submission" date="2018-07" db="EMBL/GenBank/DDBJ databases">
        <title>Erythrobacter nanhaiensis sp. nov., a novel member of the genus Erythrobacter isolated from the South China Sea.</title>
        <authorList>
            <person name="Chen X."/>
            <person name="Liu J."/>
        </authorList>
    </citation>
    <scope>NUCLEOTIDE SEQUENCE [LARGE SCALE GENOMIC DNA]</scope>
    <source>
        <strain evidence="1 2">S-5</strain>
    </source>
</reference>
<dbReference type="Pfam" id="PF14022">
    <property type="entry name" value="DUF4238"/>
    <property type="match status" value="1"/>
</dbReference>
<gene>
    <name evidence="1" type="ORF">DL238_08680</name>
</gene>
<evidence type="ECO:0000313" key="1">
    <source>
        <dbReference type="EMBL" id="RDS77670.1"/>
    </source>
</evidence>
<dbReference type="Proteomes" id="UP000254101">
    <property type="component" value="Unassembled WGS sequence"/>
</dbReference>
<protein>
    <submittedName>
        <fullName evidence="1">DUF4238 domain-containing protein</fullName>
    </submittedName>
</protein>
<sequence>MREDMPPPRKHHYLPEWYLSRWKRPWNGKEVIWEFGRVGPKKKLHSRYRHPSATGYAIDLYTIPNRDPEDASEIETKLLQFVDDRGAKAIAMAERNELAGPEDKVGLVRFMLSMLHRSPERIEFLENRLREDLFENPLFADEDPSVFRAGALNVFVDLVQSQAMIERMMELSVFIINLNDNAYDLMTSDSPLMMSNGLAHRDAFVILPTGPRTLVMLAENKSLPQHVAGYSGKIVSKAMNDAVIVQAKKLVFGADRRQERFIDNRLNRPVAQSAKSIDPVTGLVKWKI</sequence>
<organism evidence="1 2">
    <name type="scientific">Alteriqipengyuania lutimaris</name>
    <dbReference type="NCBI Taxonomy" id="1538146"/>
    <lineage>
        <taxon>Bacteria</taxon>
        <taxon>Pseudomonadati</taxon>
        <taxon>Pseudomonadota</taxon>
        <taxon>Alphaproteobacteria</taxon>
        <taxon>Sphingomonadales</taxon>
        <taxon>Erythrobacteraceae</taxon>
        <taxon>Alteriqipengyuania</taxon>
    </lineage>
</organism>